<dbReference type="SUPFAM" id="SSF51905">
    <property type="entry name" value="FAD/NAD(P)-binding domain"/>
    <property type="match status" value="1"/>
</dbReference>
<dbReference type="EMBL" id="NEGB01000006">
    <property type="protein sequence ID" value="OTG64837.1"/>
    <property type="molecule type" value="Genomic_DNA"/>
</dbReference>
<dbReference type="RefSeq" id="WP_086204143.1">
    <property type="nucleotide sequence ID" value="NZ_NEGB01000006.1"/>
</dbReference>
<dbReference type="Gene3D" id="3.30.9.100">
    <property type="match status" value="1"/>
</dbReference>
<evidence type="ECO:0000256" key="2">
    <source>
        <dbReference type="ARBA" id="ARBA00040363"/>
    </source>
</evidence>
<dbReference type="STRING" id="1977882.B9T28_11565"/>
<proteinExistence type="inferred from homology"/>
<evidence type="ECO:0000313" key="4">
    <source>
        <dbReference type="EMBL" id="OTG64837.1"/>
    </source>
</evidence>
<dbReference type="InterPro" id="IPR036188">
    <property type="entry name" value="FAD/NAD-bd_sf"/>
</dbReference>
<protein>
    <recommendedName>
        <fullName evidence="2">Protein CbrA</fullName>
    </recommendedName>
</protein>
<dbReference type="PANTHER" id="PTHR42685:SF22">
    <property type="entry name" value="CONDITIONED MEDIUM FACTOR RECEPTOR 1"/>
    <property type="match status" value="1"/>
</dbReference>
<reference evidence="4 5" key="1">
    <citation type="submission" date="2017-04" db="EMBL/GenBank/DDBJ databases">
        <title>High diversity of culturable Acinetobacter species in natural soil and water ecosystems.</title>
        <authorList>
            <person name="Nemec A."/>
            <person name="Radolfova-Krizova L."/>
        </authorList>
    </citation>
    <scope>NUCLEOTIDE SEQUENCE [LARGE SCALE GENOMIC DNA]</scope>
    <source>
        <strain evidence="4 5">ANC 4999</strain>
    </source>
</reference>
<organism evidence="4 5">
    <name type="scientific">Acinetobacter silvestris</name>
    <dbReference type="NCBI Taxonomy" id="1977882"/>
    <lineage>
        <taxon>Bacteria</taxon>
        <taxon>Pseudomonadati</taxon>
        <taxon>Pseudomonadota</taxon>
        <taxon>Gammaproteobacteria</taxon>
        <taxon>Moraxellales</taxon>
        <taxon>Moraxellaceae</taxon>
        <taxon>Acinetobacter</taxon>
    </lineage>
</organism>
<evidence type="ECO:0000259" key="3">
    <source>
        <dbReference type="Pfam" id="PF01494"/>
    </source>
</evidence>
<feature type="domain" description="FAD-binding" evidence="3">
    <location>
        <begin position="5"/>
        <end position="320"/>
    </location>
</feature>
<evidence type="ECO:0000313" key="5">
    <source>
        <dbReference type="Proteomes" id="UP000242765"/>
    </source>
</evidence>
<comment type="similarity">
    <text evidence="1">Belongs to the CbrA family.</text>
</comment>
<dbReference type="Proteomes" id="UP000242765">
    <property type="component" value="Unassembled WGS sequence"/>
</dbReference>
<dbReference type="PRINTS" id="PR00420">
    <property type="entry name" value="RNGMNOXGNASE"/>
</dbReference>
<dbReference type="Gene3D" id="3.50.50.60">
    <property type="entry name" value="FAD/NAD(P)-binding domain"/>
    <property type="match status" value="1"/>
</dbReference>
<keyword evidence="5" id="KW-1185">Reference proteome</keyword>
<dbReference type="InterPro" id="IPR050407">
    <property type="entry name" value="Geranylgeranyl_reductase"/>
</dbReference>
<gene>
    <name evidence="4" type="ORF">B9T28_11565</name>
</gene>
<sequence>MKNKKIVIIGAGPAGIAAALTLHALHYKPILIHTGYYKLAPKFEILPSNSIDVLQKLGLEKILNHSKHEKNFGHLFQWGSQDWQEHNSLFSSRGYGFTIHKETFYKQLNEIIHILNIPQEKFKINTIRKENNFWQIQGRYHNIKDIDYIIDCSGHNSILSKFIANEKIIFDRGFGKSILIKTKLPHQLYKQSYLNKLNQSDWLFQLPYQEDLIYIQKYVSSAEKLKSEISQQIINSAFNTHQKVFNFDLKHEQNFSFEVSCRKMFCSSKFILAGDTALSFNPISSFGTTFALGSGYYAALATNEILQQHNHNEAIDTYSNIIMNQLEQHLKTLDHLF</sequence>
<dbReference type="GO" id="GO:0071949">
    <property type="term" value="F:FAD binding"/>
    <property type="evidence" value="ECO:0007669"/>
    <property type="project" value="InterPro"/>
</dbReference>
<comment type="caution">
    <text evidence="4">The sequence shown here is derived from an EMBL/GenBank/DDBJ whole genome shotgun (WGS) entry which is preliminary data.</text>
</comment>
<dbReference type="AlphaFoldDB" id="A0A1Y3CCQ6"/>
<evidence type="ECO:0000256" key="1">
    <source>
        <dbReference type="ARBA" id="ARBA00038079"/>
    </source>
</evidence>
<name>A0A1Y3CCQ6_9GAMM</name>
<dbReference type="Pfam" id="PF01494">
    <property type="entry name" value="FAD_binding_3"/>
    <property type="match status" value="1"/>
</dbReference>
<dbReference type="OrthoDB" id="6310849at2"/>
<dbReference type="PANTHER" id="PTHR42685">
    <property type="entry name" value="GERANYLGERANYL DIPHOSPHATE REDUCTASE"/>
    <property type="match status" value="1"/>
</dbReference>
<dbReference type="InterPro" id="IPR002938">
    <property type="entry name" value="FAD-bd"/>
</dbReference>
<accession>A0A1Y3CCQ6</accession>